<dbReference type="PANTHER" id="PTHR43802">
    <property type="entry name" value="ENOYL-COA HYDRATASE"/>
    <property type="match status" value="1"/>
</dbReference>
<dbReference type="InterPro" id="IPR001753">
    <property type="entry name" value="Enoyl-CoA_hydra/iso"/>
</dbReference>
<evidence type="ECO:0000313" key="2">
    <source>
        <dbReference type="EMBL" id="MBA9006355.1"/>
    </source>
</evidence>
<dbReference type="InterPro" id="IPR029045">
    <property type="entry name" value="ClpP/crotonase-like_dom_sf"/>
</dbReference>
<reference evidence="2 3" key="1">
    <citation type="submission" date="2020-08" db="EMBL/GenBank/DDBJ databases">
        <title>Sequencing the genomes of 1000 actinobacteria strains.</title>
        <authorList>
            <person name="Klenk H.-P."/>
        </authorList>
    </citation>
    <scope>NUCLEOTIDE SEQUENCE [LARGE SCALE GENOMIC DNA]</scope>
    <source>
        <strain evidence="2 3">DSM 45823</strain>
    </source>
</reference>
<keyword evidence="3" id="KW-1185">Reference proteome</keyword>
<proteinExistence type="inferred from homology"/>
<evidence type="ECO:0000256" key="1">
    <source>
        <dbReference type="ARBA" id="ARBA00005254"/>
    </source>
</evidence>
<dbReference type="PANTHER" id="PTHR43802:SF1">
    <property type="entry name" value="IP11341P-RELATED"/>
    <property type="match status" value="1"/>
</dbReference>
<gene>
    <name evidence="2" type="ORF">HNR21_005237</name>
</gene>
<dbReference type="Pfam" id="PF00378">
    <property type="entry name" value="ECH_1"/>
    <property type="match status" value="1"/>
</dbReference>
<protein>
    <submittedName>
        <fullName evidence="2">Enoyl-CoA hydratase/carnithine racemase</fullName>
    </submittedName>
</protein>
<comment type="caution">
    <text evidence="2">The sequence shown here is derived from an EMBL/GenBank/DDBJ whole genome shotgun (WGS) entry which is preliminary data.</text>
</comment>
<comment type="similarity">
    <text evidence="1">Belongs to the enoyl-CoA hydratase/isomerase family.</text>
</comment>
<dbReference type="GO" id="GO:0003824">
    <property type="term" value="F:catalytic activity"/>
    <property type="evidence" value="ECO:0007669"/>
    <property type="project" value="UniProtKB-ARBA"/>
</dbReference>
<dbReference type="RefSeq" id="WP_220500304.1">
    <property type="nucleotide sequence ID" value="NZ_JACJII010000001.1"/>
</dbReference>
<dbReference type="AlphaFoldDB" id="A0A7W3N2H9"/>
<evidence type="ECO:0000313" key="3">
    <source>
        <dbReference type="Proteomes" id="UP000539313"/>
    </source>
</evidence>
<accession>A0A7W3N2H9</accession>
<dbReference type="Proteomes" id="UP000539313">
    <property type="component" value="Unassembled WGS sequence"/>
</dbReference>
<dbReference type="CDD" id="cd06558">
    <property type="entry name" value="crotonase-like"/>
    <property type="match status" value="1"/>
</dbReference>
<dbReference type="Gene3D" id="3.90.226.10">
    <property type="entry name" value="2-enoyl-CoA Hydratase, Chain A, domain 1"/>
    <property type="match status" value="1"/>
</dbReference>
<organism evidence="2 3">
    <name type="scientific">Thermomonospora cellulosilytica</name>
    <dbReference type="NCBI Taxonomy" id="1411118"/>
    <lineage>
        <taxon>Bacteria</taxon>
        <taxon>Bacillati</taxon>
        <taxon>Actinomycetota</taxon>
        <taxon>Actinomycetes</taxon>
        <taxon>Streptosporangiales</taxon>
        <taxon>Thermomonosporaceae</taxon>
        <taxon>Thermomonospora</taxon>
    </lineage>
</organism>
<dbReference type="EMBL" id="JACJII010000001">
    <property type="protein sequence ID" value="MBA9006355.1"/>
    <property type="molecule type" value="Genomic_DNA"/>
</dbReference>
<sequence length="351" mass="36414">MRISLSELADLAGGAADPPPLDGTGRVPEPLLAVDLDAAASPATLVRAASAARAADRLLVGVASGAVPEKVAGLVPALDLTLAAEDGGRACVAVPDPERELRALERAAHANPQAAVVLGQVLRASEHLPVDAALDVESLAYSTLLGGAEFRRWLEERGPRPLPPESAEPVLARREGDRLLITLNRPERRNAYGRQVRDALVDALRVALLDDGIARVVLGGAGPSFCSGGDLDEFGTAPDLATAHFIRTRAGAGRLLHRLGPRVEARVHGACVGAGIELPAFAATVVADPETVFRLPEVGMGLIPGAGGTVSIPRRIGRWRTLHLALTGRPLPAPAALAWGLVDRVEPVSPG</sequence>
<name>A0A7W3N2H9_9ACTN</name>
<dbReference type="SUPFAM" id="SSF52096">
    <property type="entry name" value="ClpP/crotonase"/>
    <property type="match status" value="1"/>
</dbReference>